<reference evidence="3 4" key="1">
    <citation type="journal article" date="2023" name="Plants (Basel)">
        <title>Bridging the Gap: Combining Genomics and Transcriptomics Approaches to Understand Stylosanthes scabra, an Orphan Legume from the Brazilian Caatinga.</title>
        <authorList>
            <person name="Ferreira-Neto J.R.C."/>
            <person name="da Silva M.D."/>
            <person name="Binneck E."/>
            <person name="de Melo N.F."/>
            <person name="da Silva R.H."/>
            <person name="de Melo A.L.T.M."/>
            <person name="Pandolfi V."/>
            <person name="Bustamante F.O."/>
            <person name="Brasileiro-Vidal A.C."/>
            <person name="Benko-Iseppon A.M."/>
        </authorList>
    </citation>
    <scope>NUCLEOTIDE SEQUENCE [LARGE SCALE GENOMIC DNA]</scope>
    <source>
        <tissue evidence="3">Leaves</tissue>
    </source>
</reference>
<proteinExistence type="predicted"/>
<dbReference type="InterPro" id="IPR036928">
    <property type="entry name" value="AS_sf"/>
</dbReference>
<feature type="transmembrane region" description="Helical" evidence="1">
    <location>
        <begin position="6"/>
        <end position="23"/>
    </location>
</feature>
<organism evidence="3 4">
    <name type="scientific">Stylosanthes scabra</name>
    <dbReference type="NCBI Taxonomy" id="79078"/>
    <lineage>
        <taxon>Eukaryota</taxon>
        <taxon>Viridiplantae</taxon>
        <taxon>Streptophyta</taxon>
        <taxon>Embryophyta</taxon>
        <taxon>Tracheophyta</taxon>
        <taxon>Spermatophyta</taxon>
        <taxon>Magnoliopsida</taxon>
        <taxon>eudicotyledons</taxon>
        <taxon>Gunneridae</taxon>
        <taxon>Pentapetalae</taxon>
        <taxon>rosids</taxon>
        <taxon>fabids</taxon>
        <taxon>Fabales</taxon>
        <taxon>Fabaceae</taxon>
        <taxon>Papilionoideae</taxon>
        <taxon>50 kb inversion clade</taxon>
        <taxon>dalbergioids sensu lato</taxon>
        <taxon>Dalbergieae</taxon>
        <taxon>Pterocarpus clade</taxon>
        <taxon>Stylosanthes</taxon>
    </lineage>
</organism>
<dbReference type="InterPro" id="IPR023631">
    <property type="entry name" value="Amidase_dom"/>
</dbReference>
<gene>
    <name evidence="3" type="primary">TOC64_1</name>
    <name evidence="3" type="ORF">PIB30_031178</name>
</gene>
<name>A0ABU6QBP3_9FABA</name>
<keyword evidence="4" id="KW-1185">Reference proteome</keyword>
<accession>A0ABU6QBP3</accession>
<dbReference type="PANTHER" id="PTHR46310:SF5">
    <property type="entry name" value="OUTER ENVELOPE PROTEIN 64, CHLOROPLASTIC"/>
    <property type="match status" value="1"/>
</dbReference>
<keyword evidence="3" id="KW-0378">Hydrolase</keyword>
<dbReference type="EC" id="3.5.1.4" evidence="3"/>
<dbReference type="Proteomes" id="UP001341840">
    <property type="component" value="Unassembled WGS sequence"/>
</dbReference>
<keyword evidence="1" id="KW-0812">Transmembrane</keyword>
<evidence type="ECO:0000313" key="3">
    <source>
        <dbReference type="EMBL" id="MED6109176.1"/>
    </source>
</evidence>
<comment type="caution">
    <text evidence="3">The sequence shown here is derived from an EMBL/GenBank/DDBJ whole genome shotgun (WGS) entry which is preliminary data.</text>
</comment>
<dbReference type="EMBL" id="JASCZI010000133">
    <property type="protein sequence ID" value="MED6109176.1"/>
    <property type="molecule type" value="Genomic_DNA"/>
</dbReference>
<dbReference type="SUPFAM" id="SSF75304">
    <property type="entry name" value="Amidase signature (AS) enzymes"/>
    <property type="match status" value="1"/>
</dbReference>
<sequence>MGSQSANVWVLLGLGIAGILLLTRKLKHSVRHDLGAFIHKLHLLPPPQPAPPKAPHPLTALTFALSDLFDIEGHVSTFGHPDWARTHEAASSTSPVVSALVEAGATCLGTTLVDDLAYGISGENKHYGTPTNPSVPSRVPGGSSSGAAVAVAANFVDFSLGIDTVGGVRVPAGFCGILGFRPSYGAVSHMGIIPISTSLDTVGWFAKDPHVLCLVGHVLLQAPFVTQRNPRQIIVADDCFQHLNVPVERSLQVVIKATEKLFGRQVLKHINLEDYLSAKVPSLKEHSGHKTNGELKSSSLGLLANIVQFLQRHEFKLKHGEWINTVNPDLHPVVSAQLHGKFEVSDDEIEKSKSIRSDIRAALNMLLKNHNFQEEMKNLLESSPHRPALRDSNNARTNGLDSALHLCREPHRCEPHREQRQA</sequence>
<dbReference type="PANTHER" id="PTHR46310">
    <property type="entry name" value="AMIDASE 1"/>
    <property type="match status" value="1"/>
</dbReference>
<evidence type="ECO:0000256" key="1">
    <source>
        <dbReference type="SAM" id="Phobius"/>
    </source>
</evidence>
<dbReference type="GO" id="GO:0004040">
    <property type="term" value="F:amidase activity"/>
    <property type="evidence" value="ECO:0007669"/>
    <property type="project" value="UniProtKB-EC"/>
</dbReference>
<dbReference type="Gene3D" id="3.90.1300.10">
    <property type="entry name" value="Amidase signature (AS) domain"/>
    <property type="match status" value="1"/>
</dbReference>
<protein>
    <submittedName>
        <fullName evidence="3">Translocon at the outer membrane of chloroplasts 64</fullName>
        <ecNumber evidence="3">3.5.1.4</ecNumber>
    </submittedName>
</protein>
<evidence type="ECO:0000259" key="2">
    <source>
        <dbReference type="Pfam" id="PF01425"/>
    </source>
</evidence>
<feature type="domain" description="Amidase" evidence="2">
    <location>
        <begin position="55"/>
        <end position="218"/>
    </location>
</feature>
<dbReference type="Pfam" id="PF01425">
    <property type="entry name" value="Amidase"/>
    <property type="match status" value="1"/>
</dbReference>
<keyword evidence="1" id="KW-0472">Membrane</keyword>
<keyword evidence="1" id="KW-1133">Transmembrane helix</keyword>
<evidence type="ECO:0000313" key="4">
    <source>
        <dbReference type="Proteomes" id="UP001341840"/>
    </source>
</evidence>